<feature type="transmembrane region" description="Helical" evidence="1">
    <location>
        <begin position="115"/>
        <end position="133"/>
    </location>
</feature>
<dbReference type="KEGG" id="afo:Afer_1671"/>
<keyword evidence="1" id="KW-0812">Transmembrane</keyword>
<keyword evidence="3" id="KW-1185">Reference proteome</keyword>
<protein>
    <recommendedName>
        <fullName evidence="4">DUF1634 domain-containing protein</fullName>
    </recommendedName>
</protein>
<organism evidence="2 3">
    <name type="scientific">Acidimicrobium ferrooxidans (strain DSM 10331 / JCM 15462 / NBRC 103882 / ICP)</name>
    <dbReference type="NCBI Taxonomy" id="525909"/>
    <lineage>
        <taxon>Bacteria</taxon>
        <taxon>Bacillati</taxon>
        <taxon>Actinomycetota</taxon>
        <taxon>Acidimicrobiia</taxon>
        <taxon>Acidimicrobiales</taxon>
        <taxon>Acidimicrobiaceae</taxon>
        <taxon>Acidimicrobium</taxon>
    </lineage>
</organism>
<evidence type="ECO:0008006" key="4">
    <source>
        <dbReference type="Google" id="ProtNLM"/>
    </source>
</evidence>
<feature type="transmembrane region" description="Helical" evidence="1">
    <location>
        <begin position="20"/>
        <end position="44"/>
    </location>
</feature>
<dbReference type="STRING" id="525909.Afer_1671"/>
<keyword evidence="1" id="KW-0472">Membrane</keyword>
<dbReference type="Proteomes" id="UP000000771">
    <property type="component" value="Chromosome"/>
</dbReference>
<proteinExistence type="predicted"/>
<name>C7M0S9_ACIFD</name>
<reference evidence="2 3" key="1">
    <citation type="journal article" date="2009" name="Stand. Genomic Sci.">
        <title>Complete genome sequence of Acidimicrobium ferrooxidans type strain (ICP).</title>
        <authorList>
            <person name="Clum A."/>
            <person name="Nolan M."/>
            <person name="Lang E."/>
            <person name="Glavina Del Rio T."/>
            <person name="Tice H."/>
            <person name="Copeland A."/>
            <person name="Cheng J.F."/>
            <person name="Lucas S."/>
            <person name="Chen F."/>
            <person name="Bruce D."/>
            <person name="Goodwin L."/>
            <person name="Pitluck S."/>
            <person name="Ivanova N."/>
            <person name="Mavrommatis K."/>
            <person name="Mikhailova N."/>
            <person name="Pati A."/>
            <person name="Chen A."/>
            <person name="Palaniappan K."/>
            <person name="Goker M."/>
            <person name="Spring S."/>
            <person name="Land M."/>
            <person name="Hauser L."/>
            <person name="Chang Y.J."/>
            <person name="Jeffries C.C."/>
            <person name="Chain P."/>
            <person name="Bristow J."/>
            <person name="Eisen J.A."/>
            <person name="Markowitz V."/>
            <person name="Hugenholtz P."/>
            <person name="Kyrpides N.C."/>
            <person name="Klenk H.P."/>
            <person name="Lapidus A."/>
        </authorList>
    </citation>
    <scope>NUCLEOTIDE SEQUENCE [LARGE SCALE GENOMIC DNA]</scope>
    <source>
        <strain evidence="3">DSM 10331 / JCM 15462 / NBRC 103882 / ICP</strain>
    </source>
</reference>
<dbReference type="Pfam" id="PF07843">
    <property type="entry name" value="DUF1634"/>
    <property type="match status" value="1"/>
</dbReference>
<evidence type="ECO:0000256" key="1">
    <source>
        <dbReference type="SAM" id="Phobius"/>
    </source>
</evidence>
<dbReference type="AlphaFoldDB" id="C7M0S9"/>
<dbReference type="RefSeq" id="WP_015799066.1">
    <property type="nucleotide sequence ID" value="NC_013124.1"/>
</dbReference>
<dbReference type="eggNOG" id="COG4272">
    <property type="taxonomic scope" value="Bacteria"/>
</dbReference>
<feature type="transmembrane region" description="Helical" evidence="1">
    <location>
        <begin position="85"/>
        <end position="109"/>
    </location>
</feature>
<sequence length="134" mass="13371">MSASGERRVEDPDAQVANVVGRVLGAGVVIAVVLVVAGLVVTLVSHPHFVVGPISYHVLVGRRAHFPVGLGGLVRALRHGRGEGIVLLGAVILLATPLAGVVASVIGFATAGVGRMAAVATVVLAILVVAAVVL</sequence>
<accession>C7M0S9</accession>
<evidence type="ECO:0000313" key="2">
    <source>
        <dbReference type="EMBL" id="ACU54587.1"/>
    </source>
</evidence>
<gene>
    <name evidence="2" type="ordered locus">Afer_1671</name>
</gene>
<dbReference type="InterPro" id="IPR012861">
    <property type="entry name" value="DUF1634"/>
</dbReference>
<dbReference type="HOGENOM" id="CLU_1891624_0_0_11"/>
<keyword evidence="1" id="KW-1133">Transmembrane helix</keyword>
<dbReference type="EMBL" id="CP001631">
    <property type="protein sequence ID" value="ACU54587.1"/>
    <property type="molecule type" value="Genomic_DNA"/>
</dbReference>
<evidence type="ECO:0000313" key="3">
    <source>
        <dbReference type="Proteomes" id="UP000000771"/>
    </source>
</evidence>